<evidence type="ECO:0000256" key="1">
    <source>
        <dbReference type="SAM" id="Phobius"/>
    </source>
</evidence>
<evidence type="ECO:0000313" key="2">
    <source>
        <dbReference type="EMBL" id="MDP9892002.1"/>
    </source>
</evidence>
<dbReference type="RefSeq" id="WP_307684089.1">
    <property type="nucleotide sequence ID" value="NZ_JAUSRD010000002.1"/>
</dbReference>
<dbReference type="PANTHER" id="PTHR40115:SF1">
    <property type="entry name" value="INNER MEMBRANE PROTEIN WITH PEPSY TM HELIX"/>
    <property type="match status" value="1"/>
</dbReference>
<dbReference type="AlphaFoldDB" id="A0AAW8CWC5"/>
<organism evidence="2 3">
    <name type="scientific">Variovorax boronicumulans</name>
    <dbReference type="NCBI Taxonomy" id="436515"/>
    <lineage>
        <taxon>Bacteria</taxon>
        <taxon>Pseudomonadati</taxon>
        <taxon>Pseudomonadota</taxon>
        <taxon>Betaproteobacteria</taxon>
        <taxon>Burkholderiales</taxon>
        <taxon>Comamonadaceae</taxon>
        <taxon>Variovorax</taxon>
    </lineage>
</organism>
<feature type="transmembrane region" description="Helical" evidence="1">
    <location>
        <begin position="40"/>
        <end position="59"/>
    </location>
</feature>
<proteinExistence type="predicted"/>
<protein>
    <recommendedName>
        <fullName evidence="4">Peptidase</fullName>
    </recommendedName>
</protein>
<evidence type="ECO:0008006" key="4">
    <source>
        <dbReference type="Google" id="ProtNLM"/>
    </source>
</evidence>
<keyword evidence="1" id="KW-0812">Transmembrane</keyword>
<evidence type="ECO:0000313" key="3">
    <source>
        <dbReference type="Proteomes" id="UP001242045"/>
    </source>
</evidence>
<dbReference type="Pfam" id="PF16357">
    <property type="entry name" value="PepSY_TM_like_2"/>
    <property type="match status" value="1"/>
</dbReference>
<feature type="transmembrane region" description="Helical" evidence="1">
    <location>
        <begin position="181"/>
        <end position="207"/>
    </location>
</feature>
<dbReference type="Proteomes" id="UP001242045">
    <property type="component" value="Unassembled WGS sequence"/>
</dbReference>
<dbReference type="InterPro" id="IPR032307">
    <property type="entry name" value="PepSY_TM-like_2"/>
</dbReference>
<reference evidence="2" key="1">
    <citation type="submission" date="2023-07" db="EMBL/GenBank/DDBJ databases">
        <title>Sorghum-associated microbial communities from plants grown in Nebraska, USA.</title>
        <authorList>
            <person name="Schachtman D."/>
        </authorList>
    </citation>
    <scope>NUCLEOTIDE SEQUENCE</scope>
    <source>
        <strain evidence="2">DS3754</strain>
    </source>
</reference>
<dbReference type="EMBL" id="JAUSRD010000002">
    <property type="protein sequence ID" value="MDP9892002.1"/>
    <property type="molecule type" value="Genomic_DNA"/>
</dbReference>
<keyword evidence="1" id="KW-0472">Membrane</keyword>
<feature type="transmembrane region" description="Helical" evidence="1">
    <location>
        <begin position="214"/>
        <end position="233"/>
    </location>
</feature>
<dbReference type="PANTHER" id="PTHR40115">
    <property type="entry name" value="INNER MEMBRANE PROTEIN WITH PEPSY TM HELIX"/>
    <property type="match status" value="1"/>
</dbReference>
<comment type="caution">
    <text evidence="2">The sequence shown here is derived from an EMBL/GenBank/DDBJ whole genome shotgun (WGS) entry which is preliminary data.</text>
</comment>
<gene>
    <name evidence="2" type="ORF">J2W31_001105</name>
</gene>
<sequence length="234" mass="25473">MTPPLPTTPDAGHNGNHAARVLAHRRRTTVVQWIRRTHGWFGLWGAVLGLLFGFSGIWLNHRNVLKLPQAQERTRAQLALPDPVPDTPEAMSQWLQSALRMSGPPNSSRIEPAKPVAWADKSDKSAPALTQPAHWVFNFGGPNETVQADYWQGNRSVGVNTTHNGFVATLTSMHKGGGMPLAWILLVDTLAGSLIFLSVSGVALWMLTHRRRRVGLALFGASLAAMLAIAFSAL</sequence>
<name>A0AAW8CWC5_9BURK</name>
<keyword evidence="1" id="KW-1133">Transmembrane helix</keyword>
<accession>A0AAW8CWC5</accession>